<evidence type="ECO:0000313" key="8">
    <source>
        <dbReference type="Proteomes" id="UP000076404"/>
    </source>
</evidence>
<evidence type="ECO:0000256" key="1">
    <source>
        <dbReference type="ARBA" id="ARBA00022500"/>
    </source>
</evidence>
<dbReference type="GO" id="GO:0016020">
    <property type="term" value="C:membrane"/>
    <property type="evidence" value="ECO:0007669"/>
    <property type="project" value="InterPro"/>
</dbReference>
<proteinExistence type="inferred from homology"/>
<accession>A0A143BML4</accession>
<dbReference type="KEGG" id="gph:GEMMAAP_14430"/>
<keyword evidence="4" id="KW-0472">Membrane</keyword>
<evidence type="ECO:0000256" key="4">
    <source>
        <dbReference type="SAM" id="Phobius"/>
    </source>
</evidence>
<dbReference type="STRING" id="1379270.GEMMAAP_14430"/>
<reference evidence="7 8" key="1">
    <citation type="journal article" date="2014" name="Proc. Natl. Acad. Sci. U.S.A.">
        <title>Functional type 2 photosynthetic reaction centers found in the rare bacterial phylum Gemmatimonadetes.</title>
        <authorList>
            <person name="Zeng Y."/>
            <person name="Feng F."/>
            <person name="Medova H."/>
            <person name="Dean J."/>
            <person name="Koblizek M."/>
        </authorList>
    </citation>
    <scope>NUCLEOTIDE SEQUENCE [LARGE SCALE GENOMIC DNA]</scope>
    <source>
        <strain evidence="7 8">AP64</strain>
    </source>
</reference>
<dbReference type="InterPro" id="IPR051310">
    <property type="entry name" value="MCP_chemotaxis"/>
</dbReference>
<dbReference type="PROSITE" id="PS50885">
    <property type="entry name" value="HAMP"/>
    <property type="match status" value="1"/>
</dbReference>
<dbReference type="InterPro" id="IPR003660">
    <property type="entry name" value="HAMP_dom"/>
</dbReference>
<protein>
    <recommendedName>
        <fullName evidence="9">Methyl-accepting transducer domain-containing protein</fullName>
    </recommendedName>
</protein>
<evidence type="ECO:0000259" key="5">
    <source>
        <dbReference type="PROSITE" id="PS50111"/>
    </source>
</evidence>
<keyword evidence="1" id="KW-0145">Chemotaxis</keyword>
<dbReference type="Gene3D" id="1.10.287.950">
    <property type="entry name" value="Methyl-accepting chemotaxis protein"/>
    <property type="match status" value="1"/>
</dbReference>
<keyword evidence="4" id="KW-1133">Transmembrane helix</keyword>
<dbReference type="GO" id="GO:0006935">
    <property type="term" value="P:chemotaxis"/>
    <property type="evidence" value="ECO:0007669"/>
    <property type="project" value="UniProtKB-KW"/>
</dbReference>
<gene>
    <name evidence="7" type="ORF">GEMMAAP_14430</name>
</gene>
<organism evidence="7 8">
    <name type="scientific">Gemmatimonas phototrophica</name>
    <dbReference type="NCBI Taxonomy" id="1379270"/>
    <lineage>
        <taxon>Bacteria</taxon>
        <taxon>Pseudomonadati</taxon>
        <taxon>Gemmatimonadota</taxon>
        <taxon>Gemmatimonadia</taxon>
        <taxon>Gemmatimonadales</taxon>
        <taxon>Gemmatimonadaceae</taxon>
        <taxon>Gemmatimonas</taxon>
    </lineage>
</organism>
<dbReference type="SMART" id="SM00304">
    <property type="entry name" value="HAMP"/>
    <property type="match status" value="1"/>
</dbReference>
<dbReference type="GO" id="GO:0007165">
    <property type="term" value="P:signal transduction"/>
    <property type="evidence" value="ECO:0007669"/>
    <property type="project" value="UniProtKB-KW"/>
</dbReference>
<dbReference type="GO" id="GO:0004888">
    <property type="term" value="F:transmembrane signaling receptor activity"/>
    <property type="evidence" value="ECO:0007669"/>
    <property type="project" value="InterPro"/>
</dbReference>
<feature type="domain" description="Methyl-accepting transducer" evidence="5">
    <location>
        <begin position="391"/>
        <end position="614"/>
    </location>
</feature>
<evidence type="ECO:0000259" key="6">
    <source>
        <dbReference type="PROSITE" id="PS50885"/>
    </source>
</evidence>
<dbReference type="EMBL" id="CP011454">
    <property type="protein sequence ID" value="AMW05674.1"/>
    <property type="molecule type" value="Genomic_DNA"/>
</dbReference>
<name>A0A143BML4_9BACT</name>
<dbReference type="InterPro" id="IPR004090">
    <property type="entry name" value="Chemotax_Me-accpt_rcpt"/>
</dbReference>
<dbReference type="PANTHER" id="PTHR43531">
    <property type="entry name" value="PROTEIN ICFG"/>
    <property type="match status" value="1"/>
</dbReference>
<dbReference type="InterPro" id="IPR004089">
    <property type="entry name" value="MCPsignal_dom"/>
</dbReference>
<keyword evidence="3" id="KW-0807">Transducer</keyword>
<comment type="similarity">
    <text evidence="2">Belongs to the methyl-accepting chemotaxis (MCP) protein family.</text>
</comment>
<evidence type="ECO:0000256" key="3">
    <source>
        <dbReference type="PROSITE-ProRule" id="PRU00284"/>
    </source>
</evidence>
<dbReference type="Pfam" id="PF00015">
    <property type="entry name" value="MCPsignal"/>
    <property type="match status" value="1"/>
</dbReference>
<dbReference type="eggNOG" id="COG0840">
    <property type="taxonomic scope" value="Bacteria"/>
</dbReference>
<dbReference type="Gene3D" id="1.20.120.1530">
    <property type="match status" value="1"/>
</dbReference>
<reference evidence="7 8" key="2">
    <citation type="journal article" date="2016" name="Environ. Microbiol. Rep.">
        <title>Metagenomic evidence for the presence of phototrophic Gemmatimonadetes bacteria in diverse environments.</title>
        <authorList>
            <person name="Zeng Y."/>
            <person name="Baumbach J."/>
            <person name="Barbosa E.G."/>
            <person name="Azevedo V."/>
            <person name="Zhang C."/>
            <person name="Koblizek M."/>
        </authorList>
    </citation>
    <scope>NUCLEOTIDE SEQUENCE [LARGE SCALE GENOMIC DNA]</scope>
    <source>
        <strain evidence="7 8">AP64</strain>
    </source>
</reference>
<dbReference type="Proteomes" id="UP000076404">
    <property type="component" value="Chromosome"/>
</dbReference>
<dbReference type="RefSeq" id="WP_026848612.1">
    <property type="nucleotide sequence ID" value="NZ_CP011454.1"/>
</dbReference>
<dbReference type="Pfam" id="PF18947">
    <property type="entry name" value="HAMP_2"/>
    <property type="match status" value="1"/>
</dbReference>
<dbReference type="PANTHER" id="PTHR43531:SF11">
    <property type="entry name" value="METHYL-ACCEPTING CHEMOTAXIS PROTEIN 3"/>
    <property type="match status" value="1"/>
</dbReference>
<feature type="domain" description="HAMP" evidence="6">
    <location>
        <begin position="334"/>
        <end position="386"/>
    </location>
</feature>
<keyword evidence="8" id="KW-1185">Reference proteome</keyword>
<keyword evidence="4" id="KW-0812">Transmembrane</keyword>
<dbReference type="SMART" id="SM00283">
    <property type="entry name" value="MA"/>
    <property type="match status" value="1"/>
</dbReference>
<dbReference type="SUPFAM" id="SSF58104">
    <property type="entry name" value="Methyl-accepting chemotaxis protein (MCP) signaling domain"/>
    <property type="match status" value="1"/>
</dbReference>
<dbReference type="AlphaFoldDB" id="A0A143BML4"/>
<evidence type="ECO:0000313" key="7">
    <source>
        <dbReference type="EMBL" id="AMW05674.1"/>
    </source>
</evidence>
<feature type="transmembrane region" description="Helical" evidence="4">
    <location>
        <begin position="6"/>
        <end position="27"/>
    </location>
</feature>
<dbReference type="PROSITE" id="PS50111">
    <property type="entry name" value="CHEMOTAXIS_TRANSDUC_2"/>
    <property type="match status" value="1"/>
</dbReference>
<feature type="transmembrane region" description="Helical" evidence="4">
    <location>
        <begin position="183"/>
        <end position="204"/>
    </location>
</feature>
<dbReference type="PRINTS" id="PR00260">
    <property type="entry name" value="CHEMTRNSDUCR"/>
</dbReference>
<sequence length="659" mass="69839">MTTRLTWILAAGLAAVAGIIMLTLAHVRDLGRQEEQLIGRTVRAALMARRTQVAFKMQVQEWKNVLLRGQDDASLKKYRAQFLDESRTVQALADTLNSLLPDSTQHALLARFSDSHSTLNTRYLAAMANFEADTHRLAATADAEVKGLDRPPVATLDSLVDMVADDLEATAGSHKTQLARDEVFLTILAILMCGGLAVGGWRVIRGITQPVLAVSRQLDLVRTQVVAPLASSAQAISIGKLELSEVAVVAPLALQREDEIGAIADSSNAIASEADAVVRSVGEAMAALEEVLATMQERIGRVQVGDLSPENLTRGSVHPGVYGDLHAALDSAVAAVAAPMRSAKTVLAQAAEGNLQGRMPANLPGEFGAISSAVNTALGQLATALLEIREAADETRSHAHDLVDVNTQLRDDASARASRLGDVARLLDQTVERITLSSREMLELRDEAGRVDGAVRTGAEAVTGVAERMQRVRSSTAESARIARTIEEIAFQTNLLALNAAVEAARAGDAGRGFAVVAEEVRSLALRAAEASRQTGELIARSAEAARDGSEFADAVAAQLVVVQQDVAQLRHRVAEKADEVAQEAADVHDQAASLGLLGAQLMETARAADATVQVATVVLTDAERVLDQVDRFELESSNDVLVTPSIAPRSYGAPVRVA</sequence>
<evidence type="ECO:0000256" key="2">
    <source>
        <dbReference type="ARBA" id="ARBA00029447"/>
    </source>
</evidence>
<evidence type="ECO:0008006" key="9">
    <source>
        <dbReference type="Google" id="ProtNLM"/>
    </source>
</evidence>